<sequence>MQYRRGKRTGPNFSEKWENFEGFSKLPHLTPRARGPKLENFYIQTSSRSSTTWLKFLVTSHPYSMIRQGFQSVSQIHLEGDRENDQIRKEISLVIKDQVAKARCKAQVSHAMQRKLEQQLMHMEHRTYLWLYLAIDDIRITLQDSLQPNKESIQLIPRSVNESYREILHRVPANKVAEMKMILQIIVGARRPLTIDEMTMTLGIAKSPHLRSAAETAGEFLLGEWVPGRLNSKWSFKLTDTEDLMSRICVRYLLMDDLGDAPPPECNFEIQSLFAYAVEHWACHVREMSPFAESELAEDIDLLYDTSSSRYSRWFPSFRKAVFHADFNLELSASELAAFNGHTNKILRLIRQGDTDTGQNAWEGAALVWASEGGHSETVKLLLKHGAYVDAFRGLHDDTCIHVACPHGRFENILTLLHDKAKKNPSERGFETALTIYPRSFDFTNLKLKPRPERPKEFDRVDVGDTALIVASRRGHFEIVKILLEHGAKADQNDSFSRALVTASYTGDFEIVKILLDHGAKNGQNHFGRALIIASHRGYFEAVGVLLEHGTADVNAENGDYKTALRVASKKEIVKILLEHDAKY</sequence>
<dbReference type="PANTHER" id="PTHR24198">
    <property type="entry name" value="ANKYRIN REPEAT AND PROTEIN KINASE DOMAIN-CONTAINING PROTEIN"/>
    <property type="match status" value="1"/>
</dbReference>
<evidence type="ECO:0000256" key="1">
    <source>
        <dbReference type="ARBA" id="ARBA00022737"/>
    </source>
</evidence>
<evidence type="ECO:0000256" key="3">
    <source>
        <dbReference type="PROSITE-ProRule" id="PRU00023"/>
    </source>
</evidence>
<dbReference type="OrthoDB" id="341259at2759"/>
<evidence type="ECO:0000313" key="6">
    <source>
        <dbReference type="Proteomes" id="UP000223968"/>
    </source>
</evidence>
<organism evidence="5 6">
    <name type="scientific">Helicocarpus griseus UAMH5409</name>
    <dbReference type="NCBI Taxonomy" id="1447875"/>
    <lineage>
        <taxon>Eukaryota</taxon>
        <taxon>Fungi</taxon>
        <taxon>Dikarya</taxon>
        <taxon>Ascomycota</taxon>
        <taxon>Pezizomycotina</taxon>
        <taxon>Eurotiomycetes</taxon>
        <taxon>Eurotiomycetidae</taxon>
        <taxon>Onygenales</taxon>
        <taxon>Ajellomycetaceae</taxon>
        <taxon>Helicocarpus</taxon>
    </lineage>
</organism>
<dbReference type="AlphaFoldDB" id="A0A2B7WTK4"/>
<dbReference type="STRING" id="1447875.A0A2B7WTK4"/>
<feature type="repeat" description="ANK" evidence="3">
    <location>
        <begin position="463"/>
        <end position="495"/>
    </location>
</feature>
<feature type="domain" description="DUF7069" evidence="4">
    <location>
        <begin position="88"/>
        <end position="141"/>
    </location>
</feature>
<dbReference type="PANTHER" id="PTHR24198:SF165">
    <property type="entry name" value="ANKYRIN REPEAT-CONTAINING PROTEIN-RELATED"/>
    <property type="match status" value="1"/>
</dbReference>
<dbReference type="PROSITE" id="PS50297">
    <property type="entry name" value="ANK_REP_REGION"/>
    <property type="match status" value="1"/>
</dbReference>
<gene>
    <name evidence="5" type="ORF">AJ79_07584</name>
</gene>
<dbReference type="Pfam" id="PF23239">
    <property type="entry name" value="DUF7069"/>
    <property type="match status" value="1"/>
</dbReference>
<dbReference type="InterPro" id="IPR055497">
    <property type="entry name" value="DUF7069"/>
</dbReference>
<dbReference type="InterPro" id="IPR036770">
    <property type="entry name" value="Ankyrin_rpt-contain_sf"/>
</dbReference>
<reference evidence="5 6" key="1">
    <citation type="submission" date="2017-10" db="EMBL/GenBank/DDBJ databases">
        <title>Comparative genomics in systemic dimorphic fungi from Ajellomycetaceae.</title>
        <authorList>
            <person name="Munoz J.F."/>
            <person name="Mcewen J.G."/>
            <person name="Clay O.K."/>
            <person name="Cuomo C.A."/>
        </authorList>
    </citation>
    <scope>NUCLEOTIDE SEQUENCE [LARGE SCALE GENOMIC DNA]</scope>
    <source>
        <strain evidence="5 6">UAMH5409</strain>
    </source>
</reference>
<comment type="caution">
    <text evidence="5">The sequence shown here is derived from an EMBL/GenBank/DDBJ whole genome shotgun (WGS) entry which is preliminary data.</text>
</comment>
<dbReference type="EMBL" id="PDNB01000156">
    <property type="protein sequence ID" value="PGH02704.1"/>
    <property type="molecule type" value="Genomic_DNA"/>
</dbReference>
<dbReference type="SUPFAM" id="SSF48403">
    <property type="entry name" value="Ankyrin repeat"/>
    <property type="match status" value="1"/>
</dbReference>
<keyword evidence="1" id="KW-0677">Repeat</keyword>
<dbReference type="InterPro" id="IPR002110">
    <property type="entry name" value="Ankyrin_rpt"/>
</dbReference>
<proteinExistence type="predicted"/>
<dbReference type="PROSITE" id="PS50088">
    <property type="entry name" value="ANK_REPEAT"/>
    <property type="match status" value="1"/>
</dbReference>
<dbReference type="Pfam" id="PF12796">
    <property type="entry name" value="Ank_2"/>
    <property type="match status" value="2"/>
</dbReference>
<keyword evidence="2 3" id="KW-0040">ANK repeat</keyword>
<name>A0A2B7WTK4_9EURO</name>
<dbReference type="Proteomes" id="UP000223968">
    <property type="component" value="Unassembled WGS sequence"/>
</dbReference>
<dbReference type="Gene3D" id="1.25.40.20">
    <property type="entry name" value="Ankyrin repeat-containing domain"/>
    <property type="match status" value="2"/>
</dbReference>
<evidence type="ECO:0000256" key="2">
    <source>
        <dbReference type="ARBA" id="ARBA00023043"/>
    </source>
</evidence>
<dbReference type="Pfam" id="PF00023">
    <property type="entry name" value="Ank"/>
    <property type="match status" value="1"/>
</dbReference>
<evidence type="ECO:0000313" key="5">
    <source>
        <dbReference type="EMBL" id="PGH02704.1"/>
    </source>
</evidence>
<keyword evidence="6" id="KW-1185">Reference proteome</keyword>
<dbReference type="SMART" id="SM00248">
    <property type="entry name" value="ANK"/>
    <property type="match status" value="5"/>
</dbReference>
<evidence type="ECO:0000259" key="4">
    <source>
        <dbReference type="Pfam" id="PF23239"/>
    </source>
</evidence>
<protein>
    <recommendedName>
        <fullName evidence="4">DUF7069 domain-containing protein</fullName>
    </recommendedName>
</protein>
<accession>A0A2B7WTK4</accession>